<evidence type="ECO:0000313" key="6">
    <source>
        <dbReference type="EMBL" id="HIZ61722.1"/>
    </source>
</evidence>
<evidence type="ECO:0000256" key="1">
    <source>
        <dbReference type="ARBA" id="ARBA00022676"/>
    </source>
</evidence>
<dbReference type="Gene3D" id="2.60.420.10">
    <property type="entry name" value="Maltose phosphorylase, domain 3"/>
    <property type="match status" value="1"/>
</dbReference>
<sequence>MQYGHFDDQAREYVITRPDTPAPWANYLGSPEYGAIITNNAGGYSFARSGANGRILRYVFNQFDQPGRYLYLRDDDSGEFWSASWQPVGKDLAQYHSRCCHGMGYTRMLADYAGISSEATYYVPDGCAYEVWALRVTNTGATPRRLTLTGYAEFTNHSNYEQDQVNLQYSLFISRTVFAGDRLTQQIHGNLDALAAGEDVDDKQVTERFFGLAGAPVASYCGDKQVFLGRYRDYGNPQGVAAGNLGNVDGYNENTCGALSCAVALQPGESRTVVFTLGMRPSAEAAQILAAYQDPEPRVRQEVDALRKMWYARFDHLQVHTPDPAFDTMVNTWNAYNCFITFVWSRAASLIYCGLRNGYGYRDTVQDIQGILHLEPEMACEKIRFMLSAQVDNGGGLPLVKFTHNPGHEDTPDDPSYVKETGHPAYRADDALWLFPTVYKYVAETGNLAFLQEVIPFANRGSATVYEHLKRAVQFSLDHLGPHGLPAGLYADWNDCLRLGANGESSFVAMQFYYALSILRQFAAKLGRAEDAAWLDGLLAEYRGKIQTLCWDGDRYIRGFTEAGERIGAAADPEANLWLNPQSWSVISGLAGREQAEAAMEQVYTRLNTPYGAVLMDPPYHAHAFDGALAVIYNPGTKENAGIFSQTQGWLILAEALRGCGERAYTYFAENAPAAQNDRAEVRHLEPYCYGQFTEGPASKHFGRSQVHWLTGTASTVMVGCVEGILGLRPDLDGLRLAPAIPREWTGFTMDKDFRGCRLHIRVENPDHRESGFTSLTVNGQAMPDAYIPAALLTPETDICLVL</sequence>
<accession>A0A9D2FJI5</accession>
<dbReference type="Gene3D" id="1.50.10.10">
    <property type="match status" value="1"/>
</dbReference>
<dbReference type="Pfam" id="PF03633">
    <property type="entry name" value="Glyco_hydro_65C"/>
    <property type="match status" value="1"/>
</dbReference>
<reference evidence="6" key="2">
    <citation type="submission" date="2021-04" db="EMBL/GenBank/DDBJ databases">
        <authorList>
            <person name="Gilroy R."/>
        </authorList>
    </citation>
    <scope>NUCLEOTIDE SEQUENCE</scope>
    <source>
        <strain evidence="6">CHK188-11489</strain>
    </source>
</reference>
<dbReference type="Pfam" id="PF17167">
    <property type="entry name" value="Glyco_hydro_94"/>
    <property type="match status" value="1"/>
</dbReference>
<dbReference type="InterPro" id="IPR012341">
    <property type="entry name" value="6hp_glycosidase-like_sf"/>
</dbReference>
<organism evidence="6 7">
    <name type="scientific">Candidatus Gemmiger avistercoris</name>
    <dbReference type="NCBI Taxonomy" id="2838606"/>
    <lineage>
        <taxon>Bacteria</taxon>
        <taxon>Bacillati</taxon>
        <taxon>Bacillota</taxon>
        <taxon>Clostridia</taxon>
        <taxon>Eubacteriales</taxon>
        <taxon>Gemmiger</taxon>
    </lineage>
</organism>
<dbReference type="SUPFAM" id="SSF74650">
    <property type="entry name" value="Galactose mutarotase-like"/>
    <property type="match status" value="1"/>
</dbReference>
<dbReference type="SMART" id="SM01068">
    <property type="entry name" value="CBM_X"/>
    <property type="match status" value="1"/>
</dbReference>
<evidence type="ECO:0000256" key="2">
    <source>
        <dbReference type="ARBA" id="ARBA00022679"/>
    </source>
</evidence>
<dbReference type="Pfam" id="PF06165">
    <property type="entry name" value="GH94_b-supersand"/>
    <property type="match status" value="1"/>
</dbReference>
<feature type="domain" description="Glycosyl hydrolase 94 catalytic" evidence="5">
    <location>
        <begin position="310"/>
        <end position="727"/>
    </location>
</feature>
<dbReference type="PANTHER" id="PTHR37469:SF3">
    <property type="entry name" value="PUTATIVE-RELATED"/>
    <property type="match status" value="1"/>
</dbReference>
<proteinExistence type="predicted"/>
<dbReference type="Gene3D" id="2.70.98.40">
    <property type="entry name" value="Glycoside hydrolase, family 65, N-terminal domain"/>
    <property type="match status" value="1"/>
</dbReference>
<dbReference type="AlphaFoldDB" id="A0A9D2FJI5"/>
<dbReference type="InterPro" id="IPR037018">
    <property type="entry name" value="GH65_N"/>
</dbReference>
<dbReference type="InterPro" id="IPR010383">
    <property type="entry name" value="Glyco_hydrolase_94_b-supersand"/>
</dbReference>
<dbReference type="InterPro" id="IPR005194">
    <property type="entry name" value="Glyco_hydro_65_C"/>
</dbReference>
<dbReference type="InterPro" id="IPR037828">
    <property type="entry name" value="GH94N_ChBP"/>
</dbReference>
<feature type="domain" description="Glycosyl hydrolase 94 supersandwich" evidence="4">
    <location>
        <begin position="11"/>
        <end position="295"/>
    </location>
</feature>
<name>A0A9D2FJI5_9FIRM</name>
<gene>
    <name evidence="6" type="ORF">H9724_03000</name>
</gene>
<protein>
    <submittedName>
        <fullName evidence="6">N,N'-diacetylchitobiose phosphorylase</fullName>
    </submittedName>
</protein>
<keyword evidence="1" id="KW-0328">Glycosyltransferase</keyword>
<dbReference type="InterPro" id="IPR052047">
    <property type="entry name" value="GH94_Enzymes"/>
</dbReference>
<dbReference type="PANTHER" id="PTHR37469">
    <property type="entry name" value="CELLOBIONIC ACID PHOSPHORYLASE-RELATED"/>
    <property type="match status" value="1"/>
</dbReference>
<dbReference type="GO" id="GO:0030246">
    <property type="term" value="F:carbohydrate binding"/>
    <property type="evidence" value="ECO:0007669"/>
    <property type="project" value="InterPro"/>
</dbReference>
<evidence type="ECO:0000259" key="3">
    <source>
        <dbReference type="Pfam" id="PF03633"/>
    </source>
</evidence>
<evidence type="ECO:0000313" key="7">
    <source>
        <dbReference type="Proteomes" id="UP000824105"/>
    </source>
</evidence>
<dbReference type="SUPFAM" id="SSF48208">
    <property type="entry name" value="Six-hairpin glycosidases"/>
    <property type="match status" value="1"/>
</dbReference>
<dbReference type="InterPro" id="IPR033432">
    <property type="entry name" value="GH94_catalytic"/>
</dbReference>
<feature type="domain" description="Glycoside hydrolase family 65 C-terminal" evidence="3">
    <location>
        <begin position="728"/>
        <end position="764"/>
    </location>
</feature>
<evidence type="ECO:0000259" key="4">
    <source>
        <dbReference type="Pfam" id="PF06165"/>
    </source>
</evidence>
<dbReference type="EMBL" id="DXBF01000024">
    <property type="protein sequence ID" value="HIZ61722.1"/>
    <property type="molecule type" value="Genomic_DNA"/>
</dbReference>
<dbReference type="GO" id="GO:0016757">
    <property type="term" value="F:glycosyltransferase activity"/>
    <property type="evidence" value="ECO:0007669"/>
    <property type="project" value="UniProtKB-KW"/>
</dbReference>
<dbReference type="InterPro" id="IPR011013">
    <property type="entry name" value="Gal_mutarotase_sf_dom"/>
</dbReference>
<dbReference type="Proteomes" id="UP000824105">
    <property type="component" value="Unassembled WGS sequence"/>
</dbReference>
<dbReference type="InterPro" id="IPR008928">
    <property type="entry name" value="6-hairpin_glycosidase_sf"/>
</dbReference>
<keyword evidence="2" id="KW-0808">Transferase</keyword>
<dbReference type="CDD" id="cd11755">
    <property type="entry name" value="GH94N_ChBP_like"/>
    <property type="match status" value="1"/>
</dbReference>
<reference evidence="6" key="1">
    <citation type="journal article" date="2021" name="PeerJ">
        <title>Extensive microbial diversity within the chicken gut microbiome revealed by metagenomics and culture.</title>
        <authorList>
            <person name="Gilroy R."/>
            <person name="Ravi A."/>
            <person name="Getino M."/>
            <person name="Pursley I."/>
            <person name="Horton D.L."/>
            <person name="Alikhan N.F."/>
            <person name="Baker D."/>
            <person name="Gharbi K."/>
            <person name="Hall N."/>
            <person name="Watson M."/>
            <person name="Adriaenssens E.M."/>
            <person name="Foster-Nyarko E."/>
            <person name="Jarju S."/>
            <person name="Secka A."/>
            <person name="Antonio M."/>
            <person name="Oren A."/>
            <person name="Chaudhuri R.R."/>
            <person name="La Ragione R."/>
            <person name="Hildebrand F."/>
            <person name="Pallen M.J."/>
        </authorList>
    </citation>
    <scope>NUCLEOTIDE SEQUENCE</scope>
    <source>
        <strain evidence="6">CHK188-11489</strain>
    </source>
</reference>
<evidence type="ECO:0000259" key="5">
    <source>
        <dbReference type="Pfam" id="PF17167"/>
    </source>
</evidence>
<dbReference type="GO" id="GO:0005975">
    <property type="term" value="P:carbohydrate metabolic process"/>
    <property type="evidence" value="ECO:0007669"/>
    <property type="project" value="InterPro"/>
</dbReference>
<comment type="caution">
    <text evidence="6">The sequence shown here is derived from an EMBL/GenBank/DDBJ whole genome shotgun (WGS) entry which is preliminary data.</text>
</comment>